<gene>
    <name evidence="19" type="ORF">DFJ75_2427</name>
</gene>
<evidence type="ECO:0000256" key="2">
    <source>
        <dbReference type="ARBA" id="ARBA00004882"/>
    </source>
</evidence>
<feature type="binding site" evidence="16">
    <location>
        <position position="217"/>
    </location>
    <ligand>
        <name>substrate</name>
    </ligand>
</feature>
<feature type="binding site" evidence="17">
    <location>
        <position position="85"/>
    </location>
    <ligand>
        <name>Zn(2+)</name>
        <dbReference type="ChEBI" id="CHEBI:29105"/>
        <note>catalytic</note>
    </ligand>
</feature>
<reference evidence="19 20" key="1">
    <citation type="submission" date="2018-10" db="EMBL/GenBank/DDBJ databases">
        <title>Sequencing the genomes of 1000 actinobacteria strains.</title>
        <authorList>
            <person name="Klenk H.-P."/>
        </authorList>
    </citation>
    <scope>NUCLEOTIDE SEQUENCE [LARGE SCALE GENOMIC DNA]</scope>
    <source>
        <strain evidence="19 20">DSM 44343</strain>
    </source>
</reference>
<evidence type="ECO:0000313" key="20">
    <source>
        <dbReference type="Proteomes" id="UP000274762"/>
    </source>
</evidence>
<name>A0A495K454_WILMA</name>
<feature type="binding site" evidence="16">
    <location>
        <position position="164"/>
    </location>
    <ligand>
        <name>NADP(+)</name>
        <dbReference type="ChEBI" id="CHEBI:58349"/>
    </ligand>
</feature>
<feature type="binding site" evidence="17">
    <location>
        <position position="94"/>
    </location>
    <ligand>
        <name>Zn(2+)</name>
        <dbReference type="ChEBI" id="CHEBI:29105"/>
        <note>catalytic</note>
    </ligand>
</feature>
<dbReference type="Proteomes" id="UP000274762">
    <property type="component" value="Unassembled WGS sequence"/>
</dbReference>
<dbReference type="SUPFAM" id="SSF53927">
    <property type="entry name" value="Cytidine deaminase-like"/>
    <property type="match status" value="1"/>
</dbReference>
<dbReference type="SUPFAM" id="SSF53597">
    <property type="entry name" value="Dihydrofolate reductase-like"/>
    <property type="match status" value="1"/>
</dbReference>
<dbReference type="Gene3D" id="3.40.430.10">
    <property type="entry name" value="Dihydrofolate Reductase, subunit A"/>
    <property type="match status" value="1"/>
</dbReference>
<evidence type="ECO:0000256" key="12">
    <source>
        <dbReference type="ARBA" id="ARBA00049861"/>
    </source>
</evidence>
<feature type="binding site" evidence="16">
    <location>
        <position position="206"/>
    </location>
    <ligand>
        <name>substrate</name>
    </ligand>
</feature>
<feature type="binding site" evidence="16">
    <location>
        <begin position="277"/>
        <end position="283"/>
    </location>
    <ligand>
        <name>NADP(+)</name>
        <dbReference type="ChEBI" id="CHEBI:58349"/>
    </ligand>
</feature>
<keyword evidence="6 14" id="KW-0686">Riboflavin biosynthesis</keyword>
<feature type="binding site" evidence="17">
    <location>
        <position position="60"/>
    </location>
    <ligand>
        <name>Zn(2+)</name>
        <dbReference type="ChEBI" id="CHEBI:29105"/>
        <note>catalytic</note>
    </ligand>
</feature>
<keyword evidence="11" id="KW-0511">Multifunctional enzyme</keyword>
<dbReference type="InterPro" id="IPR002125">
    <property type="entry name" value="CMP_dCMP_dom"/>
</dbReference>
<keyword evidence="9 14" id="KW-0521">NADP</keyword>
<evidence type="ECO:0000256" key="5">
    <source>
        <dbReference type="ARBA" id="ARBA00007417"/>
    </source>
</evidence>
<dbReference type="NCBIfam" id="TIGR00326">
    <property type="entry name" value="eubact_ribD"/>
    <property type="match status" value="1"/>
</dbReference>
<dbReference type="GO" id="GO:0008835">
    <property type="term" value="F:diaminohydroxyphosphoribosylaminopyrimidine deaminase activity"/>
    <property type="evidence" value="ECO:0007669"/>
    <property type="project" value="UniProtKB-EC"/>
</dbReference>
<feature type="binding site" evidence="16">
    <location>
        <position position="275"/>
    </location>
    <ligand>
        <name>substrate</name>
    </ligand>
</feature>
<keyword evidence="10 14" id="KW-0560">Oxidoreductase</keyword>
<comment type="similarity">
    <text evidence="5 14">In the C-terminal section; belongs to the HTP reductase family.</text>
</comment>
<dbReference type="PROSITE" id="PS51747">
    <property type="entry name" value="CYT_DCMP_DEAMINASES_2"/>
    <property type="match status" value="1"/>
</dbReference>
<dbReference type="PANTHER" id="PTHR38011">
    <property type="entry name" value="DIHYDROFOLATE REDUCTASE FAMILY PROTEIN (AFU_ORTHOLOGUE AFUA_8G06820)"/>
    <property type="match status" value="1"/>
</dbReference>
<evidence type="ECO:0000256" key="15">
    <source>
        <dbReference type="PIRSR" id="PIRSR006769-1"/>
    </source>
</evidence>
<dbReference type="EMBL" id="RBKV01000001">
    <property type="protein sequence ID" value="RKR95605.1"/>
    <property type="molecule type" value="Genomic_DNA"/>
</dbReference>
<dbReference type="EC" id="3.5.4.26" evidence="14"/>
<evidence type="ECO:0000256" key="6">
    <source>
        <dbReference type="ARBA" id="ARBA00022619"/>
    </source>
</evidence>
<keyword evidence="7 14" id="KW-0479">Metal-binding</keyword>
<feature type="active site" description="Proton donor" evidence="15">
    <location>
        <position position="62"/>
    </location>
</feature>
<comment type="pathway">
    <text evidence="3 14">Cofactor biosynthesis; riboflavin biosynthesis; 5-amino-6-(D-ribitylamino)uracil from GTP: step 3/4.</text>
</comment>
<evidence type="ECO:0000256" key="8">
    <source>
        <dbReference type="ARBA" id="ARBA00022833"/>
    </source>
</evidence>
<feature type="binding site" evidence="16">
    <location>
        <position position="178"/>
    </location>
    <ligand>
        <name>substrate</name>
    </ligand>
</feature>
<dbReference type="GO" id="GO:0008270">
    <property type="term" value="F:zinc ion binding"/>
    <property type="evidence" value="ECO:0007669"/>
    <property type="project" value="InterPro"/>
</dbReference>
<keyword evidence="14" id="KW-0378">Hydrolase</keyword>
<dbReference type="InterPro" id="IPR004794">
    <property type="entry name" value="Eubact_RibD"/>
</dbReference>
<dbReference type="InterPro" id="IPR016193">
    <property type="entry name" value="Cytidine_deaminase-like"/>
</dbReference>
<comment type="cofactor">
    <cofactor evidence="14 17">
        <name>Zn(2+)</name>
        <dbReference type="ChEBI" id="CHEBI:29105"/>
    </cofactor>
    <text evidence="14 17">Binds 1 zinc ion.</text>
</comment>
<evidence type="ECO:0000256" key="7">
    <source>
        <dbReference type="ARBA" id="ARBA00022723"/>
    </source>
</evidence>
<dbReference type="PANTHER" id="PTHR38011:SF7">
    <property type="entry name" value="2,5-DIAMINO-6-RIBOSYLAMINO-4(3H)-PYRIMIDINONE 5'-PHOSPHATE REDUCTASE"/>
    <property type="match status" value="1"/>
</dbReference>
<feature type="binding site" evidence="16">
    <location>
        <position position="194"/>
    </location>
    <ligand>
        <name>substrate</name>
    </ligand>
</feature>
<evidence type="ECO:0000256" key="14">
    <source>
        <dbReference type="PIRNR" id="PIRNR006769"/>
    </source>
</evidence>
<comment type="similarity">
    <text evidence="4 14">In the N-terminal section; belongs to the cytidine and deoxycytidylate deaminase family.</text>
</comment>
<comment type="caution">
    <text evidence="19">The sequence shown here is derived from an EMBL/GenBank/DDBJ whole genome shotgun (WGS) entry which is preliminary data.</text>
</comment>
<dbReference type="Pfam" id="PF00383">
    <property type="entry name" value="dCMP_cyt_deam_1"/>
    <property type="match status" value="1"/>
</dbReference>
<dbReference type="Gene3D" id="3.40.140.10">
    <property type="entry name" value="Cytidine Deaminase, domain 2"/>
    <property type="match status" value="1"/>
</dbReference>
<comment type="pathway">
    <text evidence="2 14">Cofactor biosynthesis; riboflavin biosynthesis; 5-amino-6-(D-ribitylamino)uracil from GTP: step 2/4.</text>
</comment>
<feature type="binding site" evidence="16">
    <location>
        <position position="214"/>
    </location>
    <ligand>
        <name>substrate</name>
    </ligand>
</feature>
<proteinExistence type="inferred from homology"/>
<dbReference type="InterPro" id="IPR002734">
    <property type="entry name" value="RibDG_C"/>
</dbReference>
<evidence type="ECO:0000256" key="3">
    <source>
        <dbReference type="ARBA" id="ARBA00004910"/>
    </source>
</evidence>
<dbReference type="InterPro" id="IPR050765">
    <property type="entry name" value="Riboflavin_Biosynth_HTPR"/>
</dbReference>
<comment type="catalytic activity">
    <reaction evidence="13 14">
        <text>2,5-diamino-6-hydroxy-4-(5-phosphoribosylamino)-pyrimidine + H2O + H(+) = 5-amino-6-(5-phospho-D-ribosylamino)uracil + NH4(+)</text>
        <dbReference type="Rhea" id="RHEA:21868"/>
        <dbReference type="ChEBI" id="CHEBI:15377"/>
        <dbReference type="ChEBI" id="CHEBI:15378"/>
        <dbReference type="ChEBI" id="CHEBI:28938"/>
        <dbReference type="ChEBI" id="CHEBI:58453"/>
        <dbReference type="ChEBI" id="CHEBI:58614"/>
        <dbReference type="EC" id="3.5.4.26"/>
    </reaction>
</comment>
<accession>A0A495K454</accession>
<evidence type="ECO:0000256" key="11">
    <source>
        <dbReference type="ARBA" id="ARBA00023268"/>
    </source>
</evidence>
<keyword evidence="8 14" id="KW-0862">Zinc</keyword>
<sequence>MTSAETPVTGPVSAAMHRAMSESLGARGLSTPNPPVGAVILDADGNVAGVGHTREAGGPHAEVVALGQAGDRAAGGTAVVTLEPCNHTGRTGPCSEALIAAGIRVVHYAVADPNPVATGGHQRLEAAGLEVHGGVCADTVAAGPLREWLFRQEHGRPMVTAKFAASVDGRVAAPDGSSQWITGPAARERVHDERAQIDAIVVGTGTVLADDPSLTARYPDGSLREHQPLRVVVGSSAIPPQAKVFDGRARTIRIREHEPAAVVEALAELSNVQIEGGSRLLGAFFAAGLVDRVQAYVAPLVIGGGLAAITDDTVTTLQQARRFSTDRVETLGDDVLLTLTATR</sequence>
<dbReference type="CDD" id="cd01284">
    <property type="entry name" value="Riboflavin_deaminase-reductase"/>
    <property type="match status" value="1"/>
</dbReference>
<dbReference type="EC" id="1.1.1.193" evidence="14"/>
<feature type="binding site" evidence="16">
    <location>
        <position position="180"/>
    </location>
    <ligand>
        <name>NADP(+)</name>
        <dbReference type="ChEBI" id="CHEBI:58349"/>
    </ligand>
</feature>
<protein>
    <recommendedName>
        <fullName evidence="14">Riboflavin biosynthesis protein RibD</fullName>
    </recommendedName>
    <domain>
        <recommendedName>
            <fullName evidence="14">Diaminohydroxyphosphoribosylaminopyrimidine deaminase</fullName>
            <shortName evidence="14">DRAP deaminase</shortName>
            <ecNumber evidence="14">3.5.4.26</ecNumber>
        </recommendedName>
        <alternativeName>
            <fullName evidence="14">Riboflavin-specific deaminase</fullName>
        </alternativeName>
    </domain>
    <domain>
        <recommendedName>
            <fullName evidence="14">5-amino-6-(5-phosphoribosylamino)uracil reductase</fullName>
            <ecNumber evidence="14">1.1.1.193</ecNumber>
        </recommendedName>
        <alternativeName>
            <fullName evidence="14">HTP reductase</fullName>
        </alternativeName>
    </domain>
</protein>
<dbReference type="InterPro" id="IPR016192">
    <property type="entry name" value="APOBEC/CMP_deaminase_Zn-bd"/>
</dbReference>
<dbReference type="GO" id="GO:0008703">
    <property type="term" value="F:5-amino-6-(5-phosphoribosylamino)uracil reductase activity"/>
    <property type="evidence" value="ECO:0007669"/>
    <property type="project" value="UniProtKB-EC"/>
</dbReference>
<evidence type="ECO:0000256" key="1">
    <source>
        <dbReference type="ARBA" id="ARBA00002151"/>
    </source>
</evidence>
<dbReference type="UniPathway" id="UPA00275">
    <property type="reaction ID" value="UER00401"/>
</dbReference>
<evidence type="ECO:0000256" key="17">
    <source>
        <dbReference type="PIRSR" id="PIRSR006769-3"/>
    </source>
</evidence>
<evidence type="ECO:0000256" key="16">
    <source>
        <dbReference type="PIRSR" id="PIRSR006769-2"/>
    </source>
</evidence>
<comment type="catalytic activity">
    <reaction evidence="12 14">
        <text>5-amino-6-(5-phospho-D-ribitylamino)uracil + NADP(+) = 5-amino-6-(5-phospho-D-ribosylamino)uracil + NADPH + H(+)</text>
        <dbReference type="Rhea" id="RHEA:17845"/>
        <dbReference type="ChEBI" id="CHEBI:15378"/>
        <dbReference type="ChEBI" id="CHEBI:57783"/>
        <dbReference type="ChEBI" id="CHEBI:58349"/>
        <dbReference type="ChEBI" id="CHEBI:58421"/>
        <dbReference type="ChEBI" id="CHEBI:58453"/>
        <dbReference type="EC" id="1.1.1.193"/>
    </reaction>
</comment>
<feature type="domain" description="CMP/dCMP-type deaminase" evidence="18">
    <location>
        <begin position="10"/>
        <end position="132"/>
    </location>
</feature>
<dbReference type="AlphaFoldDB" id="A0A495K454"/>
<evidence type="ECO:0000259" key="18">
    <source>
        <dbReference type="PROSITE" id="PS51747"/>
    </source>
</evidence>
<evidence type="ECO:0000256" key="4">
    <source>
        <dbReference type="ARBA" id="ARBA00005259"/>
    </source>
</evidence>
<evidence type="ECO:0000256" key="10">
    <source>
        <dbReference type="ARBA" id="ARBA00023002"/>
    </source>
</evidence>
<dbReference type="PROSITE" id="PS00903">
    <property type="entry name" value="CYT_DCMP_DEAMINASES_1"/>
    <property type="match status" value="1"/>
</dbReference>
<feature type="binding site" evidence="16">
    <location>
        <position position="235"/>
    </location>
    <ligand>
        <name>NADP(+)</name>
        <dbReference type="ChEBI" id="CHEBI:58349"/>
    </ligand>
</feature>
<evidence type="ECO:0000256" key="13">
    <source>
        <dbReference type="ARBA" id="ARBA00049886"/>
    </source>
</evidence>
<dbReference type="Pfam" id="PF01872">
    <property type="entry name" value="RibD_C"/>
    <property type="match status" value="1"/>
</dbReference>
<comment type="function">
    <text evidence="1 14">Converts 2,5-diamino-6-(ribosylamino)-4(3h)-pyrimidinone 5'-phosphate into 5-amino-6-(ribosylamino)-2,4(1h,3h)-pyrimidinedione 5'-phosphate.</text>
</comment>
<organism evidence="19 20">
    <name type="scientific">Williamsia marianensis</name>
    <dbReference type="NCBI Taxonomy" id="85044"/>
    <lineage>
        <taxon>Bacteria</taxon>
        <taxon>Bacillati</taxon>
        <taxon>Actinomycetota</taxon>
        <taxon>Actinomycetes</taxon>
        <taxon>Mycobacteriales</taxon>
        <taxon>Nocardiaceae</taxon>
        <taxon>Williamsia</taxon>
    </lineage>
</organism>
<evidence type="ECO:0000256" key="9">
    <source>
        <dbReference type="ARBA" id="ARBA00022857"/>
    </source>
</evidence>
<dbReference type="InterPro" id="IPR024072">
    <property type="entry name" value="DHFR-like_dom_sf"/>
</dbReference>
<evidence type="ECO:0000313" key="19">
    <source>
        <dbReference type="EMBL" id="RKR95605.1"/>
    </source>
</evidence>
<feature type="binding site" evidence="16">
    <location>
        <position position="210"/>
    </location>
    <ligand>
        <name>NADP(+)</name>
        <dbReference type="ChEBI" id="CHEBI:58349"/>
    </ligand>
</feature>
<dbReference type="PIRSF" id="PIRSF006769">
    <property type="entry name" value="RibD"/>
    <property type="match status" value="1"/>
</dbReference>
<dbReference type="GO" id="GO:0009231">
    <property type="term" value="P:riboflavin biosynthetic process"/>
    <property type="evidence" value="ECO:0007669"/>
    <property type="project" value="UniProtKB-UniPathway"/>
</dbReference>